<comment type="cofactor">
    <cofactor evidence="1">
        <name>pyridoxal 5'-phosphate</name>
        <dbReference type="ChEBI" id="CHEBI:597326"/>
    </cofactor>
</comment>
<dbReference type="CDD" id="cd00609">
    <property type="entry name" value="AAT_like"/>
    <property type="match status" value="1"/>
</dbReference>
<feature type="region of interest" description="Disordered" evidence="11">
    <location>
        <begin position="80"/>
        <end position="99"/>
    </location>
</feature>
<dbReference type="Gene3D" id="1.10.10.10">
    <property type="entry name" value="Winged helix-like DNA-binding domain superfamily/Winged helix DNA-binding domain"/>
    <property type="match status" value="1"/>
</dbReference>
<name>A0A8J7CDK8_9BACT</name>
<dbReference type="InterPro" id="IPR000524">
    <property type="entry name" value="Tscrpt_reg_HTH_GntR"/>
</dbReference>
<evidence type="ECO:0000313" key="14">
    <source>
        <dbReference type="Proteomes" id="UP000648239"/>
    </source>
</evidence>
<dbReference type="FunFam" id="3.40.640.10:FF:000053">
    <property type="entry name" value="Aminotransferase, class I"/>
    <property type="match status" value="1"/>
</dbReference>
<evidence type="ECO:0000256" key="8">
    <source>
        <dbReference type="ARBA" id="ARBA00023015"/>
    </source>
</evidence>
<dbReference type="Gene3D" id="3.90.1150.10">
    <property type="entry name" value="Aspartate Aminotransferase, domain 1"/>
    <property type="match status" value="1"/>
</dbReference>
<dbReference type="InterPro" id="IPR004839">
    <property type="entry name" value="Aminotransferase_I/II_large"/>
</dbReference>
<comment type="caution">
    <text evidence="13">The sequence shown here is derived from an EMBL/GenBank/DDBJ whole genome shotgun (WGS) entry which is preliminary data.</text>
</comment>
<dbReference type="Gene3D" id="3.40.640.10">
    <property type="entry name" value="Type I PLP-dependent aspartate aminotransferase-like (Major domain)"/>
    <property type="match status" value="1"/>
</dbReference>
<comment type="similarity">
    <text evidence="3">Belongs to the class-I pyridoxal-phosphate-dependent aminotransferase family.</text>
</comment>
<keyword evidence="10" id="KW-0804">Transcription</keyword>
<gene>
    <name evidence="13" type="ORF">IFK94_02300</name>
</gene>
<dbReference type="InterPro" id="IPR015424">
    <property type="entry name" value="PyrdxlP-dep_Trfase"/>
</dbReference>
<dbReference type="SUPFAM" id="SSF46785">
    <property type="entry name" value="Winged helix' DNA-binding domain"/>
    <property type="match status" value="1"/>
</dbReference>
<protein>
    <submittedName>
        <fullName evidence="13">PLP-dependent aminotransferase family protein</fullName>
    </submittedName>
</protein>
<dbReference type="GO" id="GO:0008483">
    <property type="term" value="F:transaminase activity"/>
    <property type="evidence" value="ECO:0007669"/>
    <property type="project" value="UniProtKB-KW"/>
</dbReference>
<dbReference type="SMART" id="SM00345">
    <property type="entry name" value="HTH_GNTR"/>
    <property type="match status" value="1"/>
</dbReference>
<evidence type="ECO:0000256" key="1">
    <source>
        <dbReference type="ARBA" id="ARBA00001933"/>
    </source>
</evidence>
<dbReference type="InterPro" id="IPR051446">
    <property type="entry name" value="HTH_trans_reg/aminotransferase"/>
</dbReference>
<reference evidence="13 14" key="1">
    <citation type="submission" date="2020-08" db="EMBL/GenBank/DDBJ databases">
        <title>Acidobacteriota in marine sediments use diverse sulfur dissimilation pathways.</title>
        <authorList>
            <person name="Wasmund K."/>
        </authorList>
    </citation>
    <scope>NUCLEOTIDE SEQUENCE [LARGE SCALE GENOMIC DNA]</scope>
    <source>
        <strain evidence="13">MAG AM4</strain>
    </source>
</reference>
<dbReference type="InterPro" id="IPR015421">
    <property type="entry name" value="PyrdxlP-dep_Trfase_major"/>
</dbReference>
<dbReference type="Pfam" id="PF00392">
    <property type="entry name" value="GntR"/>
    <property type="match status" value="1"/>
</dbReference>
<proteinExistence type="inferred from homology"/>
<evidence type="ECO:0000259" key="12">
    <source>
        <dbReference type="PROSITE" id="PS50949"/>
    </source>
</evidence>
<dbReference type="PANTHER" id="PTHR46577:SF2">
    <property type="entry name" value="TRANSCRIPTIONAL REGULATORY PROTEIN"/>
    <property type="match status" value="1"/>
</dbReference>
<feature type="domain" description="HTH gntR-type" evidence="12">
    <location>
        <begin position="14"/>
        <end position="82"/>
    </location>
</feature>
<keyword evidence="8" id="KW-0805">Transcription regulation</keyword>
<evidence type="ECO:0000256" key="6">
    <source>
        <dbReference type="ARBA" id="ARBA00022679"/>
    </source>
</evidence>
<evidence type="ECO:0000256" key="4">
    <source>
        <dbReference type="ARBA" id="ARBA00011738"/>
    </source>
</evidence>
<comment type="subunit">
    <text evidence="4">Homodimer.</text>
</comment>
<dbReference type="PANTHER" id="PTHR46577">
    <property type="entry name" value="HTH-TYPE TRANSCRIPTIONAL REGULATORY PROTEIN GABR"/>
    <property type="match status" value="1"/>
</dbReference>
<accession>A0A8J7CDK8</accession>
<dbReference type="Pfam" id="PF00155">
    <property type="entry name" value="Aminotran_1_2"/>
    <property type="match status" value="1"/>
</dbReference>
<dbReference type="Proteomes" id="UP000648239">
    <property type="component" value="Unassembled WGS sequence"/>
</dbReference>
<dbReference type="InterPro" id="IPR036390">
    <property type="entry name" value="WH_DNA-bd_sf"/>
</dbReference>
<keyword evidence="9" id="KW-0238">DNA-binding</keyword>
<dbReference type="EMBL" id="JACXWD010000004">
    <property type="protein sequence ID" value="MBD3866929.1"/>
    <property type="molecule type" value="Genomic_DNA"/>
</dbReference>
<sequence length="518" mass="56277">MTIPGLTIDVDSEVPVYRQIADGIQAATADGRLSQGDRLPPTRDLARSLHVNRNTVVAAYDLLAAAGFVHGRTGRGTFIASEPADTGLPPHATPGSGDRTGEEWFSAFSQTVDGPGVDRLLSAYQLATADEGISFAGSYPDRELLPAGAFLKSIKMAMKEEGAALLAYGPTAGYPALRNTLAEEMTRKGSEIRGSQILVTNGAQQGLELVFRTFLDPGDTAIVEDPTYTGALSVLGSLRAKTVGVPMDDQGIRPDLLEAALIRHRPQLIYLQPTFQNPTTAVMPESRRRELLALAIRYGCPIVEDDWAGDLRFEGKEIPTLHALDHGRHVIYLGTFSKKLMPGVRVGWVAAPKEVLRRLVALKQISDCGTSPILQAGLHHYLAAGCLRPHLKRVRAEYRNRRDLMLESMSRYFPGRVRWTTPPGGLFLWVRLPEGLDSGELFVAARRKGVLFSRGDLFHVDGQGPGAGGSSTMRLTYSSVSPDQIDLGIRTLGDLIRSRWSDSTHEGGEPLVEAMPIL</sequence>
<dbReference type="InterPro" id="IPR036388">
    <property type="entry name" value="WH-like_DNA-bd_sf"/>
</dbReference>
<evidence type="ECO:0000256" key="5">
    <source>
        <dbReference type="ARBA" id="ARBA00022576"/>
    </source>
</evidence>
<evidence type="ECO:0000256" key="11">
    <source>
        <dbReference type="SAM" id="MobiDB-lite"/>
    </source>
</evidence>
<dbReference type="AlphaFoldDB" id="A0A8J7CDK8"/>
<dbReference type="GO" id="GO:0003700">
    <property type="term" value="F:DNA-binding transcription factor activity"/>
    <property type="evidence" value="ECO:0007669"/>
    <property type="project" value="InterPro"/>
</dbReference>
<evidence type="ECO:0000256" key="7">
    <source>
        <dbReference type="ARBA" id="ARBA00022898"/>
    </source>
</evidence>
<evidence type="ECO:0000256" key="10">
    <source>
        <dbReference type="ARBA" id="ARBA00023163"/>
    </source>
</evidence>
<organism evidence="13 14">
    <name type="scientific">Candidatus Polarisedimenticola svalbardensis</name>
    <dbReference type="NCBI Taxonomy" id="2886004"/>
    <lineage>
        <taxon>Bacteria</taxon>
        <taxon>Pseudomonadati</taxon>
        <taxon>Acidobacteriota</taxon>
        <taxon>Candidatus Polarisedimenticolia</taxon>
        <taxon>Candidatus Polarisedimenticolales</taxon>
        <taxon>Candidatus Polarisedimenticolaceae</taxon>
        <taxon>Candidatus Polarisedimenticola</taxon>
    </lineage>
</organism>
<dbReference type="SUPFAM" id="SSF53383">
    <property type="entry name" value="PLP-dependent transferases"/>
    <property type="match status" value="1"/>
</dbReference>
<evidence type="ECO:0000256" key="9">
    <source>
        <dbReference type="ARBA" id="ARBA00023125"/>
    </source>
</evidence>
<evidence type="ECO:0000256" key="2">
    <source>
        <dbReference type="ARBA" id="ARBA00005384"/>
    </source>
</evidence>
<dbReference type="InterPro" id="IPR015422">
    <property type="entry name" value="PyrdxlP-dep_Trfase_small"/>
</dbReference>
<comment type="similarity">
    <text evidence="2">In the C-terminal section; belongs to the class-I pyridoxal-phosphate-dependent aminotransferase family.</text>
</comment>
<evidence type="ECO:0000256" key="3">
    <source>
        <dbReference type="ARBA" id="ARBA00007441"/>
    </source>
</evidence>
<keyword evidence="6" id="KW-0808">Transferase</keyword>
<dbReference type="PROSITE" id="PS50949">
    <property type="entry name" value="HTH_GNTR"/>
    <property type="match status" value="1"/>
</dbReference>
<dbReference type="GO" id="GO:0003677">
    <property type="term" value="F:DNA binding"/>
    <property type="evidence" value="ECO:0007669"/>
    <property type="project" value="UniProtKB-KW"/>
</dbReference>
<dbReference type="GO" id="GO:0030170">
    <property type="term" value="F:pyridoxal phosphate binding"/>
    <property type="evidence" value="ECO:0007669"/>
    <property type="project" value="InterPro"/>
</dbReference>
<evidence type="ECO:0000313" key="13">
    <source>
        <dbReference type="EMBL" id="MBD3866929.1"/>
    </source>
</evidence>
<dbReference type="CDD" id="cd07377">
    <property type="entry name" value="WHTH_GntR"/>
    <property type="match status" value="1"/>
</dbReference>
<keyword evidence="7" id="KW-0663">Pyridoxal phosphate</keyword>
<keyword evidence="5 13" id="KW-0032">Aminotransferase</keyword>